<feature type="compositionally biased region" description="Low complexity" evidence="14">
    <location>
        <begin position="1"/>
        <end position="12"/>
    </location>
</feature>
<sequence length="1056" mass="116486">MPSTETTLSTKSSTRDNKHLQDNLLKDLPPTPTEANNSPKVFVTQTKYYKERTLHGNTDIMGLNGSISRDNEPQSQTSNGLVVGNISRAGSDASEGIQRARHNGPTPQLTYNVSVDEEHCVMNTDTIMGREAKQQSQQLSSSSVEPQPPPQFIGNPLPGAVIFADDVPETRDHNGKVKPKKVLGPYVLTKTLGAGSMGKVKLAVHEHTGEKLAVKIIPRVQPGDRDNKENDSSNKDDNKETRTIREAAIMLLLHHPYIVQLKEVIVLPHHYYMFFEYVNGGQMLDYIISHGKLKEKQARKFARQIVSALDYCHRNSIVHRDLKIENILISKSGSIKIIDFGLSNLYSPRSHLSTFCGSLYFAAPELLNAKVYTGPEVDVWSFGIVLFVLVCGRVPFDDQSMPALHAKIKRGVVEYPPWLSSECKSLLSRMLVTDPMKRASLSEVMNHQWMNKGCDGPPENYLPQRMPLTMPLDIDVIRGMSGFEFGTEQDIKNQLEAIIRSDSYQSSIKAQFYRHTSASEEVKRRNIGFGTNRTFGFGSSDRLITADPTQAVHPLISIYYLVREKMDRERLKSQGNTAKFGSSSSLEIPSIYTSSIVPPDPSHINNNSYETNIRDPNMAQLHASSSVVRRATVPSGTRPRSRTNGETELNAIITTSPVADEKRIPEELLDETTGELSYGRKSSNEQSPVQSTTGGLMRRLSLAVIGYTRETLSPPHSPTMASPGKNVSEHRRHGSTPMGPKREASGHFSNRISNMLSRATSVSEADYKRHRQRHSVSNQRTGVSTKINSTKAPVGQLPQVIEPTLFASPGDKPASATSSRSSHHRSTSSSGTQMLKKFASGSPIEPSRPEVDFTFPPSSSAHSSLPDGTADSYIRPVFLKGLFSVATTSTKPPSVIRQDLIRVLDRIGVKWREGRGGFECVHIPSIDLKTAVGSNQAHGGRNGHSSAANNHVHSSRHDRRGSQTSYKDSYAQGQNLHFSPDGEVRLALPSRQGNEEANSGSGGATANVTELVVRFEIFIVKVPLLLGVHGLQFRRVAGDPWQYKNMCSKILGELKL</sequence>
<dbReference type="PROSITE" id="PS00107">
    <property type="entry name" value="PROTEIN_KINASE_ATP"/>
    <property type="match status" value="1"/>
</dbReference>
<dbReference type="InterPro" id="IPR028375">
    <property type="entry name" value="KA1/Ssp2_C"/>
</dbReference>
<feature type="compositionally biased region" description="Basic and acidic residues" evidence="14">
    <location>
        <begin position="13"/>
        <end position="25"/>
    </location>
</feature>
<comment type="catalytic activity">
    <reaction evidence="11">
        <text>L-threonyl-[protein] + ATP = O-phospho-L-threonyl-[protein] + ADP + H(+)</text>
        <dbReference type="Rhea" id="RHEA:46608"/>
        <dbReference type="Rhea" id="RHEA-COMP:11060"/>
        <dbReference type="Rhea" id="RHEA-COMP:11605"/>
        <dbReference type="ChEBI" id="CHEBI:15378"/>
        <dbReference type="ChEBI" id="CHEBI:30013"/>
        <dbReference type="ChEBI" id="CHEBI:30616"/>
        <dbReference type="ChEBI" id="CHEBI:61977"/>
        <dbReference type="ChEBI" id="CHEBI:456216"/>
        <dbReference type="EC" id="2.7.11.1"/>
    </reaction>
</comment>
<feature type="compositionally biased region" description="Polar residues" evidence="14">
    <location>
        <begin position="680"/>
        <end position="694"/>
    </location>
</feature>
<keyword evidence="5" id="KW-0723">Serine/threonine-protein kinase</keyword>
<keyword evidence="10 13" id="KW-0067">ATP-binding</keyword>
<keyword evidence="6" id="KW-0597">Phosphoprotein</keyword>
<comment type="similarity">
    <text evidence="2">Belongs to the protein kinase superfamily. CAMK Ser/Thr protein kinase family. NIM1 subfamily.</text>
</comment>
<feature type="binding site" evidence="13">
    <location>
        <position position="215"/>
    </location>
    <ligand>
        <name>ATP</name>
        <dbReference type="ChEBI" id="CHEBI:30616"/>
    </ligand>
</feature>
<evidence type="ECO:0000256" key="13">
    <source>
        <dbReference type="PROSITE-ProRule" id="PRU10141"/>
    </source>
</evidence>
<feature type="region of interest" description="Disordered" evidence="14">
    <location>
        <begin position="623"/>
        <end position="697"/>
    </location>
</feature>
<evidence type="ECO:0000256" key="12">
    <source>
        <dbReference type="ARBA" id="ARBA00048679"/>
    </source>
</evidence>
<dbReference type="SMART" id="SM00220">
    <property type="entry name" value="S_TKc"/>
    <property type="match status" value="1"/>
</dbReference>
<dbReference type="InterPro" id="IPR008271">
    <property type="entry name" value="Ser/Thr_kinase_AS"/>
</dbReference>
<evidence type="ECO:0000256" key="7">
    <source>
        <dbReference type="ARBA" id="ARBA00022679"/>
    </source>
</evidence>
<feature type="region of interest" description="Disordered" evidence="14">
    <location>
        <begin position="804"/>
        <end position="867"/>
    </location>
</feature>
<feature type="domain" description="Protein kinase" evidence="15">
    <location>
        <begin position="186"/>
        <end position="450"/>
    </location>
</feature>
<dbReference type="GO" id="GO:0005737">
    <property type="term" value="C:cytoplasm"/>
    <property type="evidence" value="ECO:0007669"/>
    <property type="project" value="UniProtKB-SubCell"/>
</dbReference>
<feature type="region of interest" description="Disordered" evidence="14">
    <location>
        <begin position="759"/>
        <end position="788"/>
    </location>
</feature>
<evidence type="ECO:0000256" key="9">
    <source>
        <dbReference type="ARBA" id="ARBA00022777"/>
    </source>
</evidence>
<evidence type="ECO:0000256" key="10">
    <source>
        <dbReference type="ARBA" id="ARBA00022840"/>
    </source>
</evidence>
<dbReference type="InterPro" id="IPR000719">
    <property type="entry name" value="Prot_kinase_dom"/>
</dbReference>
<evidence type="ECO:0000256" key="4">
    <source>
        <dbReference type="ARBA" id="ARBA00022490"/>
    </source>
</evidence>
<dbReference type="CDD" id="cd12121">
    <property type="entry name" value="MARK_C_like"/>
    <property type="match status" value="1"/>
</dbReference>
<dbReference type="GO" id="GO:0071944">
    <property type="term" value="C:cell periphery"/>
    <property type="evidence" value="ECO:0007669"/>
    <property type="project" value="UniProtKB-ARBA"/>
</dbReference>
<dbReference type="GO" id="GO:0005524">
    <property type="term" value="F:ATP binding"/>
    <property type="evidence" value="ECO:0007669"/>
    <property type="project" value="UniProtKB-UniRule"/>
</dbReference>
<keyword evidence="9" id="KW-0418">Kinase</keyword>
<dbReference type="EC" id="2.7.11.1" evidence="3"/>
<feature type="region of interest" description="Disordered" evidence="14">
    <location>
        <begin position="131"/>
        <end position="154"/>
    </location>
</feature>
<evidence type="ECO:0000256" key="3">
    <source>
        <dbReference type="ARBA" id="ARBA00012513"/>
    </source>
</evidence>
<feature type="compositionally biased region" description="Polar residues" evidence="14">
    <location>
        <begin position="642"/>
        <end position="657"/>
    </location>
</feature>
<accession>A0A9N9F819</accession>
<dbReference type="SUPFAM" id="SSF56112">
    <property type="entry name" value="Protein kinase-like (PK-like)"/>
    <property type="match status" value="1"/>
</dbReference>
<dbReference type="GO" id="GO:0035556">
    <property type="term" value="P:intracellular signal transduction"/>
    <property type="evidence" value="ECO:0007669"/>
    <property type="project" value="TreeGrafter"/>
</dbReference>
<evidence type="ECO:0000256" key="5">
    <source>
        <dbReference type="ARBA" id="ARBA00022527"/>
    </source>
</evidence>
<dbReference type="InterPro" id="IPR011009">
    <property type="entry name" value="Kinase-like_dom_sf"/>
</dbReference>
<reference evidence="17" key="1">
    <citation type="submission" date="2021-06" db="EMBL/GenBank/DDBJ databases">
        <authorList>
            <person name="Kallberg Y."/>
            <person name="Tangrot J."/>
            <person name="Rosling A."/>
        </authorList>
    </citation>
    <scope>NUCLEOTIDE SEQUENCE</scope>
    <source>
        <strain evidence="17">IA702</strain>
    </source>
</reference>
<dbReference type="Gene3D" id="3.30.310.80">
    <property type="entry name" value="Kinase associated domain 1, KA1"/>
    <property type="match status" value="1"/>
</dbReference>
<keyword evidence="18" id="KW-1185">Reference proteome</keyword>
<evidence type="ECO:0000259" key="16">
    <source>
        <dbReference type="PROSITE" id="PS50032"/>
    </source>
</evidence>
<evidence type="ECO:0000313" key="17">
    <source>
        <dbReference type="EMBL" id="CAG8515140.1"/>
    </source>
</evidence>
<dbReference type="PROSITE" id="PS50032">
    <property type="entry name" value="KA1"/>
    <property type="match status" value="1"/>
</dbReference>
<keyword evidence="8 13" id="KW-0547">Nucleotide-binding</keyword>
<evidence type="ECO:0000256" key="14">
    <source>
        <dbReference type="SAM" id="MobiDB-lite"/>
    </source>
</evidence>
<feature type="region of interest" description="Disordered" evidence="14">
    <location>
        <begin position="933"/>
        <end position="968"/>
    </location>
</feature>
<comment type="catalytic activity">
    <reaction evidence="12">
        <text>L-seryl-[protein] + ATP = O-phospho-L-seryl-[protein] + ADP + H(+)</text>
        <dbReference type="Rhea" id="RHEA:17989"/>
        <dbReference type="Rhea" id="RHEA-COMP:9863"/>
        <dbReference type="Rhea" id="RHEA-COMP:11604"/>
        <dbReference type="ChEBI" id="CHEBI:15378"/>
        <dbReference type="ChEBI" id="CHEBI:29999"/>
        <dbReference type="ChEBI" id="CHEBI:30616"/>
        <dbReference type="ChEBI" id="CHEBI:83421"/>
        <dbReference type="ChEBI" id="CHEBI:456216"/>
        <dbReference type="EC" id="2.7.11.1"/>
    </reaction>
</comment>
<feature type="domain" description="KA1" evidence="16">
    <location>
        <begin position="1006"/>
        <end position="1056"/>
    </location>
</feature>
<dbReference type="AlphaFoldDB" id="A0A9N9F819"/>
<dbReference type="Gene3D" id="1.10.510.10">
    <property type="entry name" value="Transferase(Phosphotransferase) domain 1"/>
    <property type="match status" value="1"/>
</dbReference>
<keyword evidence="7" id="KW-0808">Transferase</keyword>
<dbReference type="PANTHER" id="PTHR24346">
    <property type="entry name" value="MAP/MICROTUBULE AFFINITY-REGULATING KINASE"/>
    <property type="match status" value="1"/>
</dbReference>
<evidence type="ECO:0000256" key="2">
    <source>
        <dbReference type="ARBA" id="ARBA00010791"/>
    </source>
</evidence>
<dbReference type="GO" id="GO:0004674">
    <property type="term" value="F:protein serine/threonine kinase activity"/>
    <property type="evidence" value="ECO:0007669"/>
    <property type="project" value="UniProtKB-KW"/>
</dbReference>
<proteinExistence type="inferred from homology"/>
<feature type="region of interest" description="Disordered" evidence="14">
    <location>
        <begin position="218"/>
        <end position="240"/>
    </location>
</feature>
<feature type="compositionally biased region" description="Polar residues" evidence="14">
    <location>
        <begin position="775"/>
        <end position="788"/>
    </location>
</feature>
<dbReference type="InterPro" id="IPR001772">
    <property type="entry name" value="KA1_dom"/>
</dbReference>
<evidence type="ECO:0000256" key="1">
    <source>
        <dbReference type="ARBA" id="ARBA00004496"/>
    </source>
</evidence>
<dbReference type="PROSITE" id="PS00108">
    <property type="entry name" value="PROTEIN_KINASE_ST"/>
    <property type="match status" value="1"/>
</dbReference>
<comment type="subcellular location">
    <subcellularLocation>
        <location evidence="1">Cytoplasm</location>
    </subcellularLocation>
</comment>
<feature type="region of interest" description="Disordered" evidence="14">
    <location>
        <begin position="710"/>
        <end position="747"/>
    </location>
</feature>
<dbReference type="EMBL" id="CAJVPJ010000353">
    <property type="protein sequence ID" value="CAG8515140.1"/>
    <property type="molecule type" value="Genomic_DNA"/>
</dbReference>
<dbReference type="InterPro" id="IPR017441">
    <property type="entry name" value="Protein_kinase_ATP_BS"/>
</dbReference>
<dbReference type="Pfam" id="PF00069">
    <property type="entry name" value="Pkinase"/>
    <property type="match status" value="1"/>
</dbReference>
<comment type="caution">
    <text evidence="17">The sequence shown here is derived from an EMBL/GenBank/DDBJ whole genome shotgun (WGS) entry which is preliminary data.</text>
</comment>
<gene>
    <name evidence="17" type="ORF">POCULU_LOCUS3280</name>
</gene>
<dbReference type="Proteomes" id="UP000789572">
    <property type="component" value="Unassembled WGS sequence"/>
</dbReference>
<dbReference type="FunFam" id="1.10.510.10:FF:000333">
    <property type="entry name" value="Non-specific serine/threonine protein kinase"/>
    <property type="match status" value="1"/>
</dbReference>
<evidence type="ECO:0000256" key="11">
    <source>
        <dbReference type="ARBA" id="ARBA00047899"/>
    </source>
</evidence>
<name>A0A9N9F819_9GLOM</name>
<feature type="compositionally biased region" description="Low complexity" evidence="14">
    <location>
        <begin position="134"/>
        <end position="145"/>
    </location>
</feature>
<dbReference type="PANTHER" id="PTHR24346:SF82">
    <property type="entry name" value="KP78A-RELATED"/>
    <property type="match status" value="1"/>
</dbReference>
<dbReference type="Pfam" id="PF02149">
    <property type="entry name" value="KA1"/>
    <property type="match status" value="1"/>
</dbReference>
<protein>
    <recommendedName>
        <fullName evidence="3">non-specific serine/threonine protein kinase</fullName>
        <ecNumber evidence="3">2.7.11.1</ecNumber>
    </recommendedName>
</protein>
<evidence type="ECO:0000256" key="8">
    <source>
        <dbReference type="ARBA" id="ARBA00022741"/>
    </source>
</evidence>
<evidence type="ECO:0000259" key="15">
    <source>
        <dbReference type="PROSITE" id="PS50011"/>
    </source>
</evidence>
<dbReference type="PROSITE" id="PS50011">
    <property type="entry name" value="PROTEIN_KINASE_DOM"/>
    <property type="match status" value="1"/>
</dbReference>
<evidence type="ECO:0000256" key="6">
    <source>
        <dbReference type="ARBA" id="ARBA00022553"/>
    </source>
</evidence>
<evidence type="ECO:0000313" key="18">
    <source>
        <dbReference type="Proteomes" id="UP000789572"/>
    </source>
</evidence>
<feature type="compositionally biased region" description="Basic and acidic residues" evidence="14">
    <location>
        <begin position="222"/>
        <end position="240"/>
    </location>
</feature>
<dbReference type="SUPFAM" id="SSF103243">
    <property type="entry name" value="KA1-like"/>
    <property type="match status" value="1"/>
</dbReference>
<dbReference type="CDD" id="cd14077">
    <property type="entry name" value="STKc_Kin1_2"/>
    <property type="match status" value="1"/>
</dbReference>
<dbReference type="GO" id="GO:0000226">
    <property type="term" value="P:microtubule cytoskeleton organization"/>
    <property type="evidence" value="ECO:0007669"/>
    <property type="project" value="TreeGrafter"/>
</dbReference>
<organism evidence="17 18">
    <name type="scientific">Paraglomus occultum</name>
    <dbReference type="NCBI Taxonomy" id="144539"/>
    <lineage>
        <taxon>Eukaryota</taxon>
        <taxon>Fungi</taxon>
        <taxon>Fungi incertae sedis</taxon>
        <taxon>Mucoromycota</taxon>
        <taxon>Glomeromycotina</taxon>
        <taxon>Glomeromycetes</taxon>
        <taxon>Paraglomerales</taxon>
        <taxon>Paraglomeraceae</taxon>
        <taxon>Paraglomus</taxon>
    </lineage>
</organism>
<keyword evidence="4" id="KW-0963">Cytoplasm</keyword>
<feature type="region of interest" description="Disordered" evidence="14">
    <location>
        <begin position="1"/>
        <end position="40"/>
    </location>
</feature>
<dbReference type="OrthoDB" id="193931at2759"/>